<dbReference type="Proteomes" id="UP000799438">
    <property type="component" value="Unassembled WGS sequence"/>
</dbReference>
<name>A0A6A6BGC1_9PEZI</name>
<sequence>MPWLDERSGAYDCLSLLACLLLCSALLCSALLCSVLASFKMAGTCIQYLP</sequence>
<feature type="non-terminal residue" evidence="1">
    <location>
        <position position="50"/>
    </location>
</feature>
<proteinExistence type="predicted"/>
<gene>
    <name evidence="1" type="ORF">K452DRAFT_286020</name>
</gene>
<dbReference type="RefSeq" id="XP_033398901.1">
    <property type="nucleotide sequence ID" value="XM_033540217.1"/>
</dbReference>
<dbReference type="EMBL" id="ML995482">
    <property type="protein sequence ID" value="KAF2143189.1"/>
    <property type="molecule type" value="Genomic_DNA"/>
</dbReference>
<keyword evidence="2" id="KW-1185">Reference proteome</keyword>
<reference evidence="1" key="1">
    <citation type="journal article" date="2020" name="Stud. Mycol.">
        <title>101 Dothideomycetes genomes: a test case for predicting lifestyles and emergence of pathogens.</title>
        <authorList>
            <person name="Haridas S."/>
            <person name="Albert R."/>
            <person name="Binder M."/>
            <person name="Bloem J."/>
            <person name="Labutti K."/>
            <person name="Salamov A."/>
            <person name="Andreopoulos B."/>
            <person name="Baker S."/>
            <person name="Barry K."/>
            <person name="Bills G."/>
            <person name="Bluhm B."/>
            <person name="Cannon C."/>
            <person name="Castanera R."/>
            <person name="Culley D."/>
            <person name="Daum C."/>
            <person name="Ezra D."/>
            <person name="Gonzalez J."/>
            <person name="Henrissat B."/>
            <person name="Kuo A."/>
            <person name="Liang C."/>
            <person name="Lipzen A."/>
            <person name="Lutzoni F."/>
            <person name="Magnuson J."/>
            <person name="Mondo S."/>
            <person name="Nolan M."/>
            <person name="Ohm R."/>
            <person name="Pangilinan J."/>
            <person name="Park H.-J."/>
            <person name="Ramirez L."/>
            <person name="Alfaro M."/>
            <person name="Sun H."/>
            <person name="Tritt A."/>
            <person name="Yoshinaga Y."/>
            <person name="Zwiers L.-H."/>
            <person name="Turgeon B."/>
            <person name="Goodwin S."/>
            <person name="Spatafora J."/>
            <person name="Crous P."/>
            <person name="Grigoriev I."/>
        </authorList>
    </citation>
    <scope>NUCLEOTIDE SEQUENCE</scope>
    <source>
        <strain evidence="1">CBS 121167</strain>
    </source>
</reference>
<dbReference type="AlphaFoldDB" id="A0A6A6BGC1"/>
<evidence type="ECO:0000313" key="1">
    <source>
        <dbReference type="EMBL" id="KAF2143189.1"/>
    </source>
</evidence>
<evidence type="ECO:0000313" key="2">
    <source>
        <dbReference type="Proteomes" id="UP000799438"/>
    </source>
</evidence>
<dbReference type="GeneID" id="54297713"/>
<accession>A0A6A6BGC1</accession>
<protein>
    <submittedName>
        <fullName evidence="1">Uncharacterized protein</fullName>
    </submittedName>
</protein>
<organism evidence="1 2">
    <name type="scientific">Aplosporella prunicola CBS 121167</name>
    <dbReference type="NCBI Taxonomy" id="1176127"/>
    <lineage>
        <taxon>Eukaryota</taxon>
        <taxon>Fungi</taxon>
        <taxon>Dikarya</taxon>
        <taxon>Ascomycota</taxon>
        <taxon>Pezizomycotina</taxon>
        <taxon>Dothideomycetes</taxon>
        <taxon>Dothideomycetes incertae sedis</taxon>
        <taxon>Botryosphaeriales</taxon>
        <taxon>Aplosporellaceae</taxon>
        <taxon>Aplosporella</taxon>
    </lineage>
</organism>